<sequence>MLQASFFFLNRCLCDSRTRGWQRGMLIFRPKGKSERGHIWNYKEMRVFTVRQLCWKDGYAVLYARWKGMPTRCNTKGYSKMHYNTPTELLSINDTVFHLRINLWRIPAIN</sequence>
<name>A0AAV4PDW7_CAEEX</name>
<dbReference type="Proteomes" id="UP001054945">
    <property type="component" value="Unassembled WGS sequence"/>
</dbReference>
<dbReference type="AlphaFoldDB" id="A0AAV4PDW7"/>
<evidence type="ECO:0000313" key="2">
    <source>
        <dbReference type="Proteomes" id="UP001054945"/>
    </source>
</evidence>
<organism evidence="1 2">
    <name type="scientific">Caerostris extrusa</name>
    <name type="common">Bark spider</name>
    <name type="synonym">Caerostris bankana</name>
    <dbReference type="NCBI Taxonomy" id="172846"/>
    <lineage>
        <taxon>Eukaryota</taxon>
        <taxon>Metazoa</taxon>
        <taxon>Ecdysozoa</taxon>
        <taxon>Arthropoda</taxon>
        <taxon>Chelicerata</taxon>
        <taxon>Arachnida</taxon>
        <taxon>Araneae</taxon>
        <taxon>Araneomorphae</taxon>
        <taxon>Entelegynae</taxon>
        <taxon>Araneoidea</taxon>
        <taxon>Araneidae</taxon>
        <taxon>Caerostris</taxon>
    </lineage>
</organism>
<comment type="caution">
    <text evidence="1">The sequence shown here is derived from an EMBL/GenBank/DDBJ whole genome shotgun (WGS) entry which is preliminary data.</text>
</comment>
<reference evidence="1 2" key="1">
    <citation type="submission" date="2021-06" db="EMBL/GenBank/DDBJ databases">
        <title>Caerostris extrusa draft genome.</title>
        <authorList>
            <person name="Kono N."/>
            <person name="Arakawa K."/>
        </authorList>
    </citation>
    <scope>NUCLEOTIDE SEQUENCE [LARGE SCALE GENOMIC DNA]</scope>
</reference>
<gene>
    <name evidence="1" type="ORF">CEXT_525891</name>
</gene>
<proteinExistence type="predicted"/>
<dbReference type="EMBL" id="BPLR01004485">
    <property type="protein sequence ID" value="GIX95259.1"/>
    <property type="molecule type" value="Genomic_DNA"/>
</dbReference>
<accession>A0AAV4PDW7</accession>
<evidence type="ECO:0000313" key="1">
    <source>
        <dbReference type="EMBL" id="GIX95259.1"/>
    </source>
</evidence>
<keyword evidence="2" id="KW-1185">Reference proteome</keyword>
<protein>
    <submittedName>
        <fullName evidence="1">Uncharacterized protein</fullName>
    </submittedName>
</protein>